<dbReference type="CDD" id="cd24054">
    <property type="entry name" value="ASKHA_NBD_AaPPX-GppA_MtPPX2-like"/>
    <property type="match status" value="1"/>
</dbReference>
<dbReference type="InterPro" id="IPR043129">
    <property type="entry name" value="ATPase_NBD"/>
</dbReference>
<evidence type="ECO:0000313" key="2">
    <source>
        <dbReference type="EMBL" id="CAB4933925.1"/>
    </source>
</evidence>
<name>A0A6J7ISX7_9ZZZZ</name>
<dbReference type="EMBL" id="CAFBMX010000006">
    <property type="protein sequence ID" value="CAB4933925.1"/>
    <property type="molecule type" value="Genomic_DNA"/>
</dbReference>
<dbReference type="Gene3D" id="3.30.420.150">
    <property type="entry name" value="Exopolyphosphatase. Domain 2"/>
    <property type="match status" value="1"/>
</dbReference>
<proteinExistence type="predicted"/>
<accession>A0A6J7ISX7</accession>
<dbReference type="Pfam" id="PF02541">
    <property type="entry name" value="Ppx-GppA"/>
    <property type="match status" value="1"/>
</dbReference>
<feature type="domain" description="Ppx/GppA phosphatase N-terminal" evidence="1">
    <location>
        <begin position="17"/>
        <end position="303"/>
    </location>
</feature>
<reference evidence="2" key="1">
    <citation type="submission" date="2020-05" db="EMBL/GenBank/DDBJ databases">
        <authorList>
            <person name="Chiriac C."/>
            <person name="Salcher M."/>
            <person name="Ghai R."/>
            <person name="Kavagutti S V."/>
        </authorList>
    </citation>
    <scope>NUCLEOTIDE SEQUENCE</scope>
</reference>
<dbReference type="Gene3D" id="3.30.420.40">
    <property type="match status" value="1"/>
</dbReference>
<gene>
    <name evidence="2" type="ORF">UFOPK3674_01347</name>
</gene>
<dbReference type="SUPFAM" id="SSF53067">
    <property type="entry name" value="Actin-like ATPase domain"/>
    <property type="match status" value="2"/>
</dbReference>
<protein>
    <submittedName>
        <fullName evidence="2">Unannotated protein</fullName>
    </submittedName>
</protein>
<dbReference type="AlphaFoldDB" id="A0A6J7ISX7"/>
<organism evidence="2">
    <name type="scientific">freshwater metagenome</name>
    <dbReference type="NCBI Taxonomy" id="449393"/>
    <lineage>
        <taxon>unclassified sequences</taxon>
        <taxon>metagenomes</taxon>
        <taxon>ecological metagenomes</taxon>
    </lineage>
</organism>
<dbReference type="InterPro" id="IPR003695">
    <property type="entry name" value="Ppx_GppA_N"/>
</dbReference>
<dbReference type="PANTHER" id="PTHR30005">
    <property type="entry name" value="EXOPOLYPHOSPHATASE"/>
    <property type="match status" value="1"/>
</dbReference>
<dbReference type="PANTHER" id="PTHR30005:SF13">
    <property type="entry name" value="EXOPOLYPHOSPHATASE 2"/>
    <property type="match status" value="1"/>
</dbReference>
<dbReference type="InterPro" id="IPR050273">
    <property type="entry name" value="GppA/Ppx_hydrolase"/>
</dbReference>
<sequence>MRVAVLDIGTNSTRLLVADVDAQAGAVHELERESTVTRLGEGLERTGNLSEVAMGRVLAALETYRPALEALAPERRIAVLTSAARDAANGPDFTARVSEAFGVDARTIGGDLEARLSHLGATAVQEAGSAGSAGEVVVLDIGGGSTEFIVATDGVVGFHVSTQAGVVRMTERHIHHDPPLPEELEQVARDAQDVFGAAVPPQVHHPGATLIAVAGTATSMAAIDLALEPYDSERVHGHRVTLATCREILARLAALPEARRRDVPGLHPQRAGTILAGAVFLIAAMELLGVSEMEVSEHDILHGTAIAAARGEL</sequence>
<evidence type="ECO:0000259" key="1">
    <source>
        <dbReference type="Pfam" id="PF02541"/>
    </source>
</evidence>
<dbReference type="GO" id="GO:0016462">
    <property type="term" value="F:pyrophosphatase activity"/>
    <property type="evidence" value="ECO:0007669"/>
    <property type="project" value="TreeGrafter"/>
</dbReference>